<comment type="caution">
    <text evidence="1">The sequence shown here is derived from an EMBL/GenBank/DDBJ whole genome shotgun (WGS) entry which is preliminary data.</text>
</comment>
<evidence type="ECO:0000313" key="2">
    <source>
        <dbReference type="Proteomes" id="UP000523447"/>
    </source>
</evidence>
<keyword evidence="2" id="KW-1185">Reference proteome</keyword>
<name>A0A7X6M0V7_9NOCA</name>
<dbReference type="Proteomes" id="UP000523447">
    <property type="component" value="Unassembled WGS sequence"/>
</dbReference>
<protein>
    <submittedName>
        <fullName evidence="1">Uncharacterized protein</fullName>
    </submittedName>
</protein>
<organism evidence="1 2">
    <name type="scientific">Nocardia veterana</name>
    <dbReference type="NCBI Taxonomy" id="132249"/>
    <lineage>
        <taxon>Bacteria</taxon>
        <taxon>Bacillati</taxon>
        <taxon>Actinomycetota</taxon>
        <taxon>Actinomycetes</taxon>
        <taxon>Mycobacteriales</taxon>
        <taxon>Nocardiaceae</taxon>
        <taxon>Nocardia</taxon>
    </lineage>
</organism>
<proteinExistence type="predicted"/>
<reference evidence="1 2" key="1">
    <citation type="submission" date="2020-04" db="EMBL/GenBank/DDBJ databases">
        <title>MicrobeNet Type strains.</title>
        <authorList>
            <person name="Nicholson A.C."/>
        </authorList>
    </citation>
    <scope>NUCLEOTIDE SEQUENCE [LARGE SCALE GENOMIC DNA]</scope>
    <source>
        <strain evidence="1 2">DSM 44445</strain>
    </source>
</reference>
<sequence>MRLRVLIFLFALIGIGIGGVFAWKKVFGTTVDRQTELANVVCGTMGAKVKNTADYRGGSTPHTLAVFVQSNEGYSSERIVDTTTHDTTLSDAQRSKAISEIQLVACVDRDGEQALGRDCDFDGGKSLAVYRPGYHVRVYEPKTHHLVADKRVEAESADKFRCPTMHFDPGDHKIYLDPDDAALAAVLTPLVR</sequence>
<accession>A0A7X6M0V7</accession>
<dbReference type="EMBL" id="JAAXPE010000027">
    <property type="protein sequence ID" value="NKY88224.1"/>
    <property type="molecule type" value="Genomic_DNA"/>
</dbReference>
<dbReference type="AlphaFoldDB" id="A0A7X6M0V7"/>
<evidence type="ECO:0000313" key="1">
    <source>
        <dbReference type="EMBL" id="NKY88224.1"/>
    </source>
</evidence>
<dbReference type="RefSeq" id="WP_157171652.1">
    <property type="nucleotide sequence ID" value="NZ_CAWPHS010000020.1"/>
</dbReference>
<gene>
    <name evidence="1" type="ORF">HGA07_21705</name>
</gene>